<dbReference type="InterPro" id="IPR011644">
    <property type="entry name" value="Heme_NO-bd"/>
</dbReference>
<organism evidence="2 3">
    <name type="scientific">Acetobacter musti</name>
    <dbReference type="NCBI Taxonomy" id="864732"/>
    <lineage>
        <taxon>Bacteria</taxon>
        <taxon>Pseudomonadati</taxon>
        <taxon>Pseudomonadota</taxon>
        <taxon>Alphaproteobacteria</taxon>
        <taxon>Acetobacterales</taxon>
        <taxon>Acetobacteraceae</taxon>
        <taxon>Acetobacter</taxon>
    </lineage>
</organism>
<reference evidence="2 3" key="1">
    <citation type="journal article" date="2020" name="Int. J. Syst. Evol. Microbiol.">
        <title>Novel acetic acid bacteria from cider fermentations: Acetobacter conturbans sp. nov. and Acetobacter fallax sp. nov.</title>
        <authorList>
            <person name="Sombolestani A.S."/>
            <person name="Cleenwerck I."/>
            <person name="Cnockaert M."/>
            <person name="Borremans W."/>
            <person name="Wieme A.D."/>
            <person name="De Vuyst L."/>
            <person name="Vandamme P."/>
        </authorList>
    </citation>
    <scope>NUCLEOTIDE SEQUENCE [LARGE SCALE GENOMIC DNA]</scope>
    <source>
        <strain evidence="2 3">LMG 30640</strain>
    </source>
</reference>
<dbReference type="Proteomes" id="UP000635278">
    <property type="component" value="Unassembled WGS sequence"/>
</dbReference>
<dbReference type="SUPFAM" id="SSF111126">
    <property type="entry name" value="Ligand-binding domain in the NO signalling and Golgi transport"/>
    <property type="match status" value="1"/>
</dbReference>
<evidence type="ECO:0000313" key="2">
    <source>
        <dbReference type="EMBL" id="NHN83805.1"/>
    </source>
</evidence>
<dbReference type="RefSeq" id="WP_173582218.1">
    <property type="nucleotide sequence ID" value="NZ_WOTB01000003.1"/>
</dbReference>
<sequence length="178" mass="19801">MKGIVFNLLEDVVCEHHGAETWELLLEDTGLDGIYSSLGDYPDSDIQALVAAASVRLGQPASDVLRWFGEATMPILKSSYPELFAPFRSSKAFVLSVNTIIHPEVMKLYSGARCPFFRFEEMPDGALRMTYESSRNLLDLAHGFVAGAADAWNEKVIIERFPADSAQGNDILIHWFSE</sequence>
<dbReference type="Pfam" id="PF07700">
    <property type="entry name" value="HNOB"/>
    <property type="match status" value="1"/>
</dbReference>
<dbReference type="InterPro" id="IPR024096">
    <property type="entry name" value="NO_sig/Golgi_transp_ligand-bd"/>
</dbReference>
<dbReference type="InterPro" id="IPR038158">
    <property type="entry name" value="H-NOX_domain_sf"/>
</dbReference>
<evidence type="ECO:0000259" key="1">
    <source>
        <dbReference type="Pfam" id="PF07700"/>
    </source>
</evidence>
<evidence type="ECO:0000313" key="3">
    <source>
        <dbReference type="Proteomes" id="UP000635278"/>
    </source>
</evidence>
<dbReference type="Gene3D" id="3.90.1520.10">
    <property type="entry name" value="H-NOX domain"/>
    <property type="match status" value="1"/>
</dbReference>
<protein>
    <submittedName>
        <fullName evidence="2">Heme NO-binding protein</fullName>
    </submittedName>
</protein>
<feature type="domain" description="Heme NO-binding" evidence="1">
    <location>
        <begin position="2"/>
        <end position="159"/>
    </location>
</feature>
<name>A0ABX0JLC7_9PROT</name>
<keyword evidence="3" id="KW-1185">Reference proteome</keyword>
<comment type="caution">
    <text evidence="2">The sequence shown here is derived from an EMBL/GenBank/DDBJ whole genome shotgun (WGS) entry which is preliminary data.</text>
</comment>
<gene>
    <name evidence="2" type="ORF">GOB93_04000</name>
</gene>
<accession>A0ABX0JLC7</accession>
<dbReference type="EMBL" id="WOTB01000003">
    <property type="protein sequence ID" value="NHN83805.1"/>
    <property type="molecule type" value="Genomic_DNA"/>
</dbReference>
<proteinExistence type="predicted"/>